<keyword evidence="3" id="KW-1185">Reference proteome</keyword>
<dbReference type="PANTHER" id="PTHR32170:SF4">
    <property type="entry name" value="DUF3437 DOMAIN-CONTAINING PROTEIN-RELATED"/>
    <property type="match status" value="1"/>
</dbReference>
<dbReference type="GO" id="GO:0070628">
    <property type="term" value="F:proteasome binding"/>
    <property type="evidence" value="ECO:0007669"/>
    <property type="project" value="InterPro"/>
</dbReference>
<dbReference type="InterPro" id="IPR032430">
    <property type="entry name" value="Blm10_mid"/>
</dbReference>
<accession>A0A2G9U190</accession>
<feature type="non-terminal residue" evidence="2">
    <location>
        <position position="1"/>
    </location>
</feature>
<reference evidence="2 3" key="1">
    <citation type="submission" date="2015-09" db="EMBL/GenBank/DDBJ databases">
        <title>Draft genome of the parasitic nematode Teladorsagia circumcincta isolate WARC Sus (inbred).</title>
        <authorList>
            <person name="Mitreva M."/>
        </authorList>
    </citation>
    <scope>NUCLEOTIDE SEQUENCE [LARGE SCALE GENOMIC DNA]</scope>
    <source>
        <strain evidence="2 3">S</strain>
    </source>
</reference>
<dbReference type="GO" id="GO:0016504">
    <property type="term" value="F:peptidase activator activity"/>
    <property type="evidence" value="ECO:0007669"/>
    <property type="project" value="InterPro"/>
</dbReference>
<dbReference type="GO" id="GO:0005829">
    <property type="term" value="C:cytosol"/>
    <property type="evidence" value="ECO:0007669"/>
    <property type="project" value="TreeGrafter"/>
</dbReference>
<proteinExistence type="predicted"/>
<gene>
    <name evidence="2" type="ORF">TELCIR_14388</name>
</gene>
<organism evidence="2 3">
    <name type="scientific">Teladorsagia circumcincta</name>
    <name type="common">Brown stomach worm</name>
    <name type="synonym">Ostertagia circumcincta</name>
    <dbReference type="NCBI Taxonomy" id="45464"/>
    <lineage>
        <taxon>Eukaryota</taxon>
        <taxon>Metazoa</taxon>
        <taxon>Ecdysozoa</taxon>
        <taxon>Nematoda</taxon>
        <taxon>Chromadorea</taxon>
        <taxon>Rhabditida</taxon>
        <taxon>Rhabditina</taxon>
        <taxon>Rhabditomorpha</taxon>
        <taxon>Strongyloidea</taxon>
        <taxon>Trichostrongylidae</taxon>
        <taxon>Teladorsagia</taxon>
    </lineage>
</organism>
<dbReference type="Pfam" id="PF16507">
    <property type="entry name" value="HEAT_PSME4_mid"/>
    <property type="match status" value="1"/>
</dbReference>
<dbReference type="GO" id="GO:0010499">
    <property type="term" value="P:proteasomal ubiquitin-independent protein catabolic process"/>
    <property type="evidence" value="ECO:0007669"/>
    <property type="project" value="TreeGrafter"/>
</dbReference>
<dbReference type="InterPro" id="IPR035309">
    <property type="entry name" value="PSME4"/>
</dbReference>
<protein>
    <recommendedName>
        <fullName evidence="1">Proteasome activator Blm10 middle HEAT repeats region domain-containing protein</fullName>
    </recommendedName>
</protein>
<dbReference type="EMBL" id="KZ350325">
    <property type="protein sequence ID" value="PIO63997.1"/>
    <property type="molecule type" value="Genomic_DNA"/>
</dbReference>
<dbReference type="OrthoDB" id="17907at2759"/>
<dbReference type="GO" id="GO:0005634">
    <property type="term" value="C:nucleus"/>
    <property type="evidence" value="ECO:0007669"/>
    <property type="project" value="TreeGrafter"/>
</dbReference>
<evidence type="ECO:0000313" key="2">
    <source>
        <dbReference type="EMBL" id="PIO63997.1"/>
    </source>
</evidence>
<dbReference type="PANTHER" id="PTHR32170">
    <property type="entry name" value="PROTEASOME ACTIVATOR COMPLEX SUBUNIT 4"/>
    <property type="match status" value="1"/>
</dbReference>
<name>A0A2G9U190_TELCI</name>
<sequence length="425" mass="48691">FIEAHGFRFSRSDHIKLIKLMYLVMVKKDQWHDVVHYAARALEKLINTADDQRNPSDAASAKENGKIEELPAKLLMMLGTLEPGQCRSPESPLARYSLQKLSTENKWDLKSNFTTFRFHLFYFLEILLAGIDINDVSKANISIHNLTLIFYIMPILDYSECVQHHKDLTSDEKSLCLLSARLPVLAEMALDRMMGVIQCLAITAPKDSSSALGNFKDESTKESEEERVLKKAIDRCVTALFTNTKYAITEKLSRKVLDFVKTNQFETQLATDMISSLIAQMTYSGSIGLWYMLYMLSRIYPENTRYIADRLERPLKDWVPIREWGKMYDMSEAKMAWYVPGEKGKELVEALLKKFFFPVVESLKNKNMDRESLKKAFTILNFGFSGAVTCFALPSSPPFKSPHSVLPWFKPDSINPSVVHWGTLF</sequence>
<dbReference type="AlphaFoldDB" id="A0A2G9U190"/>
<evidence type="ECO:0000259" key="1">
    <source>
        <dbReference type="Pfam" id="PF16507"/>
    </source>
</evidence>
<dbReference type="Proteomes" id="UP000230423">
    <property type="component" value="Unassembled WGS sequence"/>
</dbReference>
<evidence type="ECO:0000313" key="3">
    <source>
        <dbReference type="Proteomes" id="UP000230423"/>
    </source>
</evidence>
<feature type="domain" description="Proteasome activator Blm10 middle HEAT repeats region" evidence="1">
    <location>
        <begin position="282"/>
        <end position="369"/>
    </location>
</feature>